<keyword evidence="3 7" id="KW-0732">Signal</keyword>
<evidence type="ECO:0000256" key="6">
    <source>
        <dbReference type="SAM" id="Phobius"/>
    </source>
</evidence>
<keyword evidence="2" id="KW-0813">Transport</keyword>
<dbReference type="PANTHER" id="PTHR30222:SF17">
    <property type="entry name" value="SPERMIDINE_PUTRESCINE-BINDING PERIPLASMIC PROTEIN"/>
    <property type="match status" value="1"/>
</dbReference>
<dbReference type="GO" id="GO:0015846">
    <property type="term" value="P:polyamine transport"/>
    <property type="evidence" value="ECO:0007669"/>
    <property type="project" value="InterPro"/>
</dbReference>
<organism evidence="8 9">
    <name type="scientific">Candidatus Stercoripulliclostridium pullicola</name>
    <dbReference type="NCBI Taxonomy" id="2840953"/>
    <lineage>
        <taxon>Bacteria</taxon>
        <taxon>Bacillati</taxon>
        <taxon>Bacillota</taxon>
        <taxon>Clostridia</taxon>
        <taxon>Eubacteriales</taxon>
        <taxon>Candidatus Stercoripulliclostridium</taxon>
    </lineage>
</organism>
<evidence type="ECO:0000256" key="7">
    <source>
        <dbReference type="SAM" id="SignalP"/>
    </source>
</evidence>
<dbReference type="PRINTS" id="PR00909">
    <property type="entry name" value="SPERMDNBNDNG"/>
</dbReference>
<feature type="chain" id="PRO_5039489867" evidence="7">
    <location>
        <begin position="25"/>
        <end position="473"/>
    </location>
</feature>
<protein>
    <submittedName>
        <fullName evidence="8">ABC transporter substrate-binding protein</fullName>
    </submittedName>
</protein>
<dbReference type="EMBL" id="JADINF010000069">
    <property type="protein sequence ID" value="MBO8423943.1"/>
    <property type="molecule type" value="Genomic_DNA"/>
</dbReference>
<dbReference type="InterPro" id="IPR006059">
    <property type="entry name" value="SBP"/>
</dbReference>
<dbReference type="PANTHER" id="PTHR30222">
    <property type="entry name" value="SPERMIDINE/PUTRESCINE-BINDING PERIPLASMIC PROTEIN"/>
    <property type="match status" value="1"/>
</dbReference>
<gene>
    <name evidence="8" type="ORF">IAB16_02845</name>
</gene>
<feature type="transmembrane region" description="Helical" evidence="6">
    <location>
        <begin position="413"/>
        <end position="436"/>
    </location>
</feature>
<reference evidence="8" key="2">
    <citation type="journal article" date="2021" name="PeerJ">
        <title>Extensive microbial diversity within the chicken gut microbiome revealed by metagenomics and culture.</title>
        <authorList>
            <person name="Gilroy R."/>
            <person name="Ravi A."/>
            <person name="Getino M."/>
            <person name="Pursley I."/>
            <person name="Horton D.L."/>
            <person name="Alikhan N.F."/>
            <person name="Baker D."/>
            <person name="Gharbi K."/>
            <person name="Hall N."/>
            <person name="Watson M."/>
            <person name="Adriaenssens E.M."/>
            <person name="Foster-Nyarko E."/>
            <person name="Jarju S."/>
            <person name="Secka A."/>
            <person name="Antonio M."/>
            <person name="Oren A."/>
            <person name="Chaudhuri R.R."/>
            <person name="La Ragione R."/>
            <person name="Hildebrand F."/>
            <person name="Pallen M.J."/>
        </authorList>
    </citation>
    <scope>NUCLEOTIDE SEQUENCE</scope>
    <source>
        <strain evidence="8">517</strain>
    </source>
</reference>
<sequence length="473" mass="52395">MKKTGSIALVLAMVCAMLAGVVLTACTATEEAATDEQLIVYNWGDYIDESIIDSFEEYYAEATGKTIEVVYSMFDTNEIMLTNLEKGEEAIDLVCPSEYAIQRLMQKGLIKKLDKSKIANDVNVDDMIYTKVDEVFTAINVPGVGETEKMSDYFVPYMWGTLGILYNTDVVTEADLAKGYGLLWNAAGNDKLNGKILMKDSIRDAYVAAVLYLKETGRLGSQYTSLSIEDLINTIDDELLSEVQEVLIEQGEVLSGYEVDFGKADMTSGKAYVDLAWSGDALWAMEDADNLDYFVPEIGGNIWFDGWVMPKTAQNEAAAYMFLDYLCRPDVAMSNSMAIGYTSAVDKEVLRNDTDAIAILTENEYDAEEFFADEIRYPEATEKLGVMKDFGDMNEAAVTIWENVKSSNQSLLWILWVVLGVVGAAAIGVAIYFLVVKKKGSRRVVRKPVAKSDEGEDESAESEEDEASENDKE</sequence>
<dbReference type="SUPFAM" id="SSF53850">
    <property type="entry name" value="Periplasmic binding protein-like II"/>
    <property type="match status" value="1"/>
</dbReference>
<dbReference type="Pfam" id="PF13416">
    <property type="entry name" value="SBP_bac_8"/>
    <property type="match status" value="1"/>
</dbReference>
<proteinExistence type="predicted"/>
<evidence type="ECO:0000256" key="2">
    <source>
        <dbReference type="ARBA" id="ARBA00022448"/>
    </source>
</evidence>
<feature type="signal peptide" evidence="7">
    <location>
        <begin position="1"/>
        <end position="24"/>
    </location>
</feature>
<keyword evidence="6" id="KW-0472">Membrane</keyword>
<keyword evidence="6" id="KW-0812">Transmembrane</keyword>
<accession>A0A940ID43</accession>
<evidence type="ECO:0000256" key="4">
    <source>
        <dbReference type="ARBA" id="ARBA00022764"/>
    </source>
</evidence>
<name>A0A940ID43_9FIRM</name>
<dbReference type="AlphaFoldDB" id="A0A940ID43"/>
<dbReference type="Gene3D" id="3.40.190.10">
    <property type="entry name" value="Periplasmic binding protein-like II"/>
    <property type="match status" value="2"/>
</dbReference>
<feature type="compositionally biased region" description="Acidic residues" evidence="5">
    <location>
        <begin position="454"/>
        <end position="473"/>
    </location>
</feature>
<dbReference type="Proteomes" id="UP000727857">
    <property type="component" value="Unassembled WGS sequence"/>
</dbReference>
<reference evidence="8" key="1">
    <citation type="submission" date="2020-10" db="EMBL/GenBank/DDBJ databases">
        <authorList>
            <person name="Gilroy R."/>
        </authorList>
    </citation>
    <scope>NUCLEOTIDE SEQUENCE</scope>
    <source>
        <strain evidence="8">517</strain>
    </source>
</reference>
<dbReference type="CDD" id="cd13663">
    <property type="entry name" value="PBP2_PotD_PotF_like_2"/>
    <property type="match status" value="1"/>
</dbReference>
<keyword evidence="6" id="KW-1133">Transmembrane helix</keyword>
<dbReference type="GO" id="GO:0042597">
    <property type="term" value="C:periplasmic space"/>
    <property type="evidence" value="ECO:0007669"/>
    <property type="project" value="UniProtKB-SubCell"/>
</dbReference>
<dbReference type="PROSITE" id="PS51257">
    <property type="entry name" value="PROKAR_LIPOPROTEIN"/>
    <property type="match status" value="1"/>
</dbReference>
<evidence type="ECO:0000313" key="9">
    <source>
        <dbReference type="Proteomes" id="UP000727857"/>
    </source>
</evidence>
<evidence type="ECO:0000313" key="8">
    <source>
        <dbReference type="EMBL" id="MBO8423943.1"/>
    </source>
</evidence>
<dbReference type="InterPro" id="IPR001188">
    <property type="entry name" value="Sperm_putr-bd"/>
</dbReference>
<feature type="region of interest" description="Disordered" evidence="5">
    <location>
        <begin position="442"/>
        <end position="473"/>
    </location>
</feature>
<evidence type="ECO:0000256" key="5">
    <source>
        <dbReference type="SAM" id="MobiDB-lite"/>
    </source>
</evidence>
<evidence type="ECO:0000256" key="1">
    <source>
        <dbReference type="ARBA" id="ARBA00004418"/>
    </source>
</evidence>
<dbReference type="GO" id="GO:0019808">
    <property type="term" value="F:polyamine binding"/>
    <property type="evidence" value="ECO:0007669"/>
    <property type="project" value="InterPro"/>
</dbReference>
<evidence type="ECO:0000256" key="3">
    <source>
        <dbReference type="ARBA" id="ARBA00022729"/>
    </source>
</evidence>
<comment type="caution">
    <text evidence="8">The sequence shown here is derived from an EMBL/GenBank/DDBJ whole genome shotgun (WGS) entry which is preliminary data.</text>
</comment>
<keyword evidence="4" id="KW-0574">Periplasm</keyword>
<comment type="subcellular location">
    <subcellularLocation>
        <location evidence="1">Periplasm</location>
    </subcellularLocation>
</comment>